<feature type="compositionally biased region" description="Polar residues" evidence="1">
    <location>
        <begin position="1"/>
        <end position="24"/>
    </location>
</feature>
<feature type="compositionally biased region" description="Basic and acidic residues" evidence="1">
    <location>
        <begin position="109"/>
        <end position="118"/>
    </location>
</feature>
<dbReference type="InParanoid" id="A0A164ZDK8"/>
<protein>
    <submittedName>
        <fullName evidence="2">Uncharacterized protein</fullName>
    </submittedName>
</protein>
<dbReference type="GeneID" id="28901802"/>
<name>A0A164ZDK8_XYLHT</name>
<feature type="region of interest" description="Disordered" evidence="1">
    <location>
        <begin position="170"/>
        <end position="240"/>
    </location>
</feature>
<proteinExistence type="predicted"/>
<sequence>MPSLALSRSSNGDMSHSNTSNNTGIAGVGVNSPQIFTNNIWVQMGYTPPRGPCTHKASLIAPGCPCLRFMIHPTKAATSFECDGCGHHASYHQLENKKEDEILARWRAEEASANDRHPITGRKRRRTQRGTGNNTGQVDAPNGGAAGRGAAERGHGFQMPGHLGNSFDSEDPASMTEQVHVLDSDSSETEEDGRLIEGGVGRHSQSQMASIPGTTLRVPDRNTILQSLRSRRSRILSSSG</sequence>
<gene>
    <name evidence="2" type="ORF">L228DRAFT_51552</name>
</gene>
<dbReference type="Proteomes" id="UP000076632">
    <property type="component" value="Unassembled WGS sequence"/>
</dbReference>
<reference evidence="2 3" key="1">
    <citation type="journal article" date="2016" name="Fungal Biol.">
        <title>The genome of Xylona heveae provides a window into fungal endophytism.</title>
        <authorList>
            <person name="Gazis R."/>
            <person name="Kuo A."/>
            <person name="Riley R."/>
            <person name="LaButti K."/>
            <person name="Lipzen A."/>
            <person name="Lin J."/>
            <person name="Amirebrahimi M."/>
            <person name="Hesse C.N."/>
            <person name="Spatafora J.W."/>
            <person name="Henrissat B."/>
            <person name="Hainaut M."/>
            <person name="Grigoriev I.V."/>
            <person name="Hibbett D.S."/>
        </authorList>
    </citation>
    <scope>NUCLEOTIDE SEQUENCE [LARGE SCALE GENOMIC DNA]</scope>
    <source>
        <strain evidence="2 3">TC161</strain>
    </source>
</reference>
<evidence type="ECO:0000313" key="3">
    <source>
        <dbReference type="Proteomes" id="UP000076632"/>
    </source>
</evidence>
<feature type="compositionally biased region" description="Polar residues" evidence="1">
    <location>
        <begin position="203"/>
        <end position="213"/>
    </location>
</feature>
<dbReference type="OrthoDB" id="5424021at2759"/>
<feature type="region of interest" description="Disordered" evidence="1">
    <location>
        <begin position="1"/>
        <end position="26"/>
    </location>
</feature>
<accession>A0A164ZDK8</accession>
<feature type="region of interest" description="Disordered" evidence="1">
    <location>
        <begin position="109"/>
        <end position="156"/>
    </location>
</feature>
<keyword evidence="3" id="KW-1185">Reference proteome</keyword>
<dbReference type="RefSeq" id="XP_018184520.1">
    <property type="nucleotide sequence ID" value="XM_018336665.1"/>
</dbReference>
<organism evidence="2 3">
    <name type="scientific">Xylona heveae (strain CBS 132557 / TC161)</name>
    <dbReference type="NCBI Taxonomy" id="1328760"/>
    <lineage>
        <taxon>Eukaryota</taxon>
        <taxon>Fungi</taxon>
        <taxon>Dikarya</taxon>
        <taxon>Ascomycota</taxon>
        <taxon>Pezizomycotina</taxon>
        <taxon>Xylonomycetes</taxon>
        <taxon>Xylonales</taxon>
        <taxon>Xylonaceae</taxon>
        <taxon>Xylona</taxon>
    </lineage>
</organism>
<feature type="compositionally biased region" description="Basic residues" evidence="1">
    <location>
        <begin position="119"/>
        <end position="128"/>
    </location>
</feature>
<dbReference type="EMBL" id="KV407468">
    <property type="protein sequence ID" value="KZF18965.1"/>
    <property type="molecule type" value="Genomic_DNA"/>
</dbReference>
<evidence type="ECO:0000313" key="2">
    <source>
        <dbReference type="EMBL" id="KZF18965.1"/>
    </source>
</evidence>
<dbReference type="AlphaFoldDB" id="A0A164ZDK8"/>
<evidence type="ECO:0000256" key="1">
    <source>
        <dbReference type="SAM" id="MobiDB-lite"/>
    </source>
</evidence>